<dbReference type="OrthoDB" id="6581954at2759"/>
<dbReference type="GO" id="GO:0046872">
    <property type="term" value="F:metal ion binding"/>
    <property type="evidence" value="ECO:0007669"/>
    <property type="project" value="UniProtKB-KW"/>
</dbReference>
<dbReference type="InterPro" id="IPR037272">
    <property type="entry name" value="SNS_sf"/>
</dbReference>
<feature type="transmembrane region" description="Helical" evidence="8">
    <location>
        <begin position="250"/>
        <end position="275"/>
    </location>
</feature>
<evidence type="ECO:0000256" key="8">
    <source>
        <dbReference type="SAM" id="Phobius"/>
    </source>
</evidence>
<evidence type="ECO:0000256" key="1">
    <source>
        <dbReference type="ARBA" id="ARBA00004141"/>
    </source>
</evidence>
<dbReference type="GO" id="GO:0005886">
    <property type="term" value="C:plasma membrane"/>
    <property type="evidence" value="ECO:0007669"/>
    <property type="project" value="TreeGrafter"/>
</dbReference>
<evidence type="ECO:0000256" key="7">
    <source>
        <dbReference type="SAM" id="MobiDB-lite"/>
    </source>
</evidence>
<protein>
    <submittedName>
        <fullName evidence="10">Sodium- and chloride-dependent creatine transporter 1-like</fullName>
    </submittedName>
</protein>
<reference evidence="10" key="1">
    <citation type="submission" date="2025-08" db="UniProtKB">
        <authorList>
            <consortium name="RefSeq"/>
        </authorList>
    </citation>
    <scope>IDENTIFICATION</scope>
    <source>
        <tissue evidence="10">Brain</tissue>
    </source>
</reference>
<feature type="region of interest" description="Disordered" evidence="7">
    <location>
        <begin position="1"/>
        <end position="77"/>
    </location>
</feature>
<dbReference type="PANTHER" id="PTHR11616">
    <property type="entry name" value="SODIUM/CHLORIDE DEPENDENT TRANSPORTER"/>
    <property type="match status" value="1"/>
</dbReference>
<sequence length="497" mass="54528">RVPGHGVLGGGPTPLSRCSPGPLSGLHTWPESACAGAQEGPTWTRGRQGGRGTPPLGQRPLTSPSAGPALTGSPSPRSKVWRLSGGLEVPGALNWEVTLCLLACWVPVHFCVWKGVKSTGKIVYFTATFPYVVLVVLLVRGVLLPGALDGIIYYLKPDWSKLGSPQVWIDAGTQIFFSYAIGLGALTALGSYNRFNNNCYKDAIILALINSGTSFFAGFVVFSILGFMAAEQGVHISKVAESGPGLAFIAYPRAVTLMPVAPLWAALFFFMLLLLGLDSQFVGVEGFVTGLLDLLPASYYFRFQREISVALCCALCFVIDLSMVTDGGMYVFQLFDYYSASGTTLLWQAFWECVVVAWVYGADRFMDDVACMIGYRPCPWMKWCWSFFTPLVCMGIFTFNVVYYKPLVYNNTYVYPWWGEAMGWGFALSSMLCVPLHLLGCLLRAKGTMAERWQHLTQPVWGLHHLEYRAQDSDVRGLTTLTPVSESSKVVVVESVM</sequence>
<dbReference type="Pfam" id="PF00209">
    <property type="entry name" value="SNF"/>
    <property type="match status" value="1"/>
</dbReference>
<feature type="transmembrane region" description="Helical" evidence="8">
    <location>
        <begin position="204"/>
        <end position="230"/>
    </location>
</feature>
<proteinExistence type="predicted"/>
<feature type="transmembrane region" description="Helical" evidence="8">
    <location>
        <begin position="345"/>
        <end position="362"/>
    </location>
</feature>
<keyword evidence="2" id="KW-0813">Transport</keyword>
<feature type="transmembrane region" description="Helical" evidence="8">
    <location>
        <begin position="122"/>
        <end position="155"/>
    </location>
</feature>
<evidence type="ECO:0000256" key="2">
    <source>
        <dbReference type="ARBA" id="ARBA00022448"/>
    </source>
</evidence>
<feature type="transmembrane region" description="Helical" evidence="8">
    <location>
        <begin position="383"/>
        <end position="404"/>
    </location>
</feature>
<keyword evidence="6" id="KW-0915">Sodium</keyword>
<comment type="subcellular location">
    <subcellularLocation>
        <location evidence="1">Membrane</location>
        <topology evidence="1">Multi-pass membrane protein</topology>
    </subcellularLocation>
</comment>
<evidence type="ECO:0000256" key="6">
    <source>
        <dbReference type="PIRSR" id="PIRSR600175-1"/>
    </source>
</evidence>
<evidence type="ECO:0000256" key="4">
    <source>
        <dbReference type="ARBA" id="ARBA00022989"/>
    </source>
</evidence>
<keyword evidence="9" id="KW-1185">Reference proteome</keyword>
<dbReference type="PROSITE" id="PS50267">
    <property type="entry name" value="NA_NEUROTRAN_SYMP_3"/>
    <property type="match status" value="1"/>
</dbReference>
<dbReference type="AlphaFoldDB" id="A0A8U0RGK5"/>
<feature type="binding site" evidence="6">
    <location>
        <position position="278"/>
    </location>
    <ligand>
        <name>Na(+)</name>
        <dbReference type="ChEBI" id="CHEBI:29101"/>
        <label>1</label>
    </ligand>
</feature>
<evidence type="ECO:0000256" key="5">
    <source>
        <dbReference type="ARBA" id="ARBA00023136"/>
    </source>
</evidence>
<feature type="binding site" evidence="6">
    <location>
        <position position="279"/>
    </location>
    <ligand>
        <name>Na(+)</name>
        <dbReference type="ChEBI" id="CHEBI:29101"/>
        <label>1</label>
    </ligand>
</feature>
<feature type="transmembrane region" description="Helical" evidence="8">
    <location>
        <begin position="175"/>
        <end position="192"/>
    </location>
</feature>
<dbReference type="Proteomes" id="UP000000715">
    <property type="component" value="Unplaced"/>
</dbReference>
<dbReference type="PRINTS" id="PR00176">
    <property type="entry name" value="NANEUSMPORT"/>
</dbReference>
<name>A0A8U0RGK5_MUSPF</name>
<feature type="binding site" evidence="6">
    <location>
        <position position="275"/>
    </location>
    <ligand>
        <name>Na(+)</name>
        <dbReference type="ChEBI" id="CHEBI:29101"/>
        <label>1</label>
    </ligand>
</feature>
<feature type="compositionally biased region" description="Gly residues" evidence="7">
    <location>
        <begin position="1"/>
        <end position="12"/>
    </location>
</feature>
<dbReference type="RefSeq" id="XP_044924010.1">
    <property type="nucleotide sequence ID" value="XM_045068075.1"/>
</dbReference>
<feature type="transmembrane region" description="Helical" evidence="8">
    <location>
        <begin position="307"/>
        <end position="325"/>
    </location>
</feature>
<feature type="binding site" evidence="6">
    <location>
        <position position="178"/>
    </location>
    <ligand>
        <name>Na(+)</name>
        <dbReference type="ChEBI" id="CHEBI:29101"/>
        <label>1</label>
    </ligand>
</feature>
<dbReference type="PANTHER" id="PTHR11616:SF96">
    <property type="entry name" value="SODIUM- AND CHLORIDE-DEPENDENT CREATINE TRANSPORTER 1"/>
    <property type="match status" value="1"/>
</dbReference>
<feature type="transmembrane region" description="Helical" evidence="8">
    <location>
        <begin position="424"/>
        <end position="443"/>
    </location>
</feature>
<organism evidence="9 10">
    <name type="scientific">Mustela putorius furo</name>
    <name type="common">European domestic ferret</name>
    <name type="synonym">Mustela furo</name>
    <dbReference type="NCBI Taxonomy" id="9669"/>
    <lineage>
        <taxon>Eukaryota</taxon>
        <taxon>Metazoa</taxon>
        <taxon>Chordata</taxon>
        <taxon>Craniata</taxon>
        <taxon>Vertebrata</taxon>
        <taxon>Euteleostomi</taxon>
        <taxon>Mammalia</taxon>
        <taxon>Eutheria</taxon>
        <taxon>Laurasiatheria</taxon>
        <taxon>Carnivora</taxon>
        <taxon>Caniformia</taxon>
        <taxon>Musteloidea</taxon>
        <taxon>Mustelidae</taxon>
        <taxon>Mustelinae</taxon>
        <taxon>Mustela</taxon>
    </lineage>
</organism>
<dbReference type="SUPFAM" id="SSF161070">
    <property type="entry name" value="SNF-like"/>
    <property type="match status" value="1"/>
</dbReference>
<dbReference type="GO" id="GO:0005332">
    <property type="term" value="F:gamma-aminobutyric acid:sodium:chloride symporter activity"/>
    <property type="evidence" value="ECO:0007669"/>
    <property type="project" value="TreeGrafter"/>
</dbReference>
<dbReference type="InterPro" id="IPR000175">
    <property type="entry name" value="Na/ntran_symport"/>
</dbReference>
<gene>
    <name evidence="10" type="primary">LOC123386970</name>
</gene>
<feature type="non-terminal residue" evidence="10">
    <location>
        <position position="1"/>
    </location>
</feature>
<keyword evidence="6" id="KW-0479">Metal-binding</keyword>
<evidence type="ECO:0000313" key="10">
    <source>
        <dbReference type="RefSeq" id="XP_044924010.1"/>
    </source>
</evidence>
<evidence type="ECO:0000256" key="3">
    <source>
        <dbReference type="ARBA" id="ARBA00022692"/>
    </source>
</evidence>
<keyword evidence="3 8" id="KW-0812">Transmembrane</keyword>
<feature type="transmembrane region" description="Helical" evidence="8">
    <location>
        <begin position="92"/>
        <end position="110"/>
    </location>
</feature>
<evidence type="ECO:0000313" key="9">
    <source>
        <dbReference type="Proteomes" id="UP000000715"/>
    </source>
</evidence>
<keyword evidence="5 8" id="KW-0472">Membrane</keyword>
<dbReference type="GeneID" id="123386970"/>
<keyword evidence="4 8" id="KW-1133">Transmembrane helix</keyword>
<feature type="binding site" evidence="6">
    <location>
        <position position="210"/>
    </location>
    <ligand>
        <name>Na(+)</name>
        <dbReference type="ChEBI" id="CHEBI:29101"/>
        <label>1</label>
    </ligand>
</feature>
<accession>A0A8U0RGK5</accession>